<dbReference type="EMBL" id="JAXAFO010000014">
    <property type="protein sequence ID" value="MDX6849735.1"/>
    <property type="molecule type" value="Genomic_DNA"/>
</dbReference>
<keyword evidence="2" id="KW-1185">Reference proteome</keyword>
<evidence type="ECO:0000313" key="2">
    <source>
        <dbReference type="Proteomes" id="UP001273505"/>
    </source>
</evidence>
<dbReference type="SUPFAM" id="SSF53335">
    <property type="entry name" value="S-adenosyl-L-methionine-dependent methyltransferases"/>
    <property type="match status" value="1"/>
</dbReference>
<evidence type="ECO:0008006" key="3">
    <source>
        <dbReference type="Google" id="ProtNLM"/>
    </source>
</evidence>
<dbReference type="Proteomes" id="UP001273505">
    <property type="component" value="Unassembled WGS sequence"/>
</dbReference>
<dbReference type="RefSeq" id="WP_302722659.1">
    <property type="nucleotide sequence ID" value="NZ_JAULRU010000569.1"/>
</dbReference>
<evidence type="ECO:0000313" key="1">
    <source>
        <dbReference type="EMBL" id="MDX6849735.1"/>
    </source>
</evidence>
<accession>A0ABU4RXV2</accession>
<dbReference type="InterPro" id="IPR029063">
    <property type="entry name" value="SAM-dependent_MTases_sf"/>
</dbReference>
<dbReference type="Gene3D" id="3.40.50.150">
    <property type="entry name" value="Vaccinia Virus protein VP39"/>
    <property type="match status" value="1"/>
</dbReference>
<name>A0ABU4RXV2_9GAMM</name>
<comment type="caution">
    <text evidence="1">The sequence shown here is derived from an EMBL/GenBank/DDBJ whole genome shotgun (WGS) entry which is preliminary data.</text>
</comment>
<reference evidence="1 2" key="1">
    <citation type="submission" date="2023-11" db="EMBL/GenBank/DDBJ databases">
        <title>Gilvimarinus fulvus sp. nov., isolated from the surface of Kelp.</title>
        <authorList>
            <person name="Sun Y.Y."/>
            <person name="Gong Y."/>
            <person name="Du Z.J."/>
        </authorList>
    </citation>
    <scope>NUCLEOTIDE SEQUENCE [LARGE SCALE GENOMIC DNA]</scope>
    <source>
        <strain evidence="1 2">SDUM040013</strain>
    </source>
</reference>
<organism evidence="1 2">
    <name type="scientific">Gilvimarinus gilvus</name>
    <dbReference type="NCBI Taxonomy" id="3058038"/>
    <lineage>
        <taxon>Bacteria</taxon>
        <taxon>Pseudomonadati</taxon>
        <taxon>Pseudomonadota</taxon>
        <taxon>Gammaproteobacteria</taxon>
        <taxon>Cellvibrionales</taxon>
        <taxon>Cellvibrionaceae</taxon>
        <taxon>Gilvimarinus</taxon>
    </lineage>
</organism>
<protein>
    <recommendedName>
        <fullName evidence="3">Methyltransferase domain-containing protein</fullName>
    </recommendedName>
</protein>
<gene>
    <name evidence="1" type="ORF">SCD92_10220</name>
</gene>
<proteinExistence type="predicted"/>
<sequence length="246" mass="27263">MLIFRACDELGQNCEVRSAGNSLRLYTDGTFHSQFNPTKLIEDNLWDLLWLPALLQAQAPLRVLVLGVGGGAVMAKLQRIFPTALLVGVDISALHLHIAKTIFGVKSKHVLLLEADALAFVKQYRGPAFGLIVDDLFTTNNGEPERVTPLNQAWLTSLARRLSDRGQIITNFGSSKEYRQAARVVAARGDFTSLCYFSHKHYENAVGSFSRERVSAQSLSMRTAIEKRLQNFGGGRVPRQIHIKSA</sequence>